<evidence type="ECO:0000256" key="17">
    <source>
        <dbReference type="SAM" id="Phobius"/>
    </source>
</evidence>
<evidence type="ECO:0000256" key="10">
    <source>
        <dbReference type="ARBA" id="ARBA00022695"/>
    </source>
</evidence>
<evidence type="ECO:0000256" key="12">
    <source>
        <dbReference type="ARBA" id="ARBA00023098"/>
    </source>
</evidence>
<dbReference type="InterPro" id="IPR000374">
    <property type="entry name" value="PC_trans"/>
</dbReference>
<evidence type="ECO:0000256" key="8">
    <source>
        <dbReference type="ARBA" id="ARBA00022679"/>
    </source>
</evidence>
<keyword evidence="14" id="KW-0594">Phospholipid biosynthesis</keyword>
<gene>
    <name evidence="18" type="ORF">CISIN_1g015272mg</name>
</gene>
<evidence type="ECO:0000256" key="7">
    <source>
        <dbReference type="ARBA" id="ARBA00022516"/>
    </source>
</evidence>
<comment type="pathway">
    <text evidence="3 16">Phospholipid metabolism; CDP-diacylglycerol biosynthesis; CDP-diacylglycerol from sn-glycerol 3-phosphate: step 3/3.</text>
</comment>
<keyword evidence="13 17" id="KW-0472">Membrane</keyword>
<feature type="transmembrane region" description="Helical" evidence="17">
    <location>
        <begin position="287"/>
        <end position="308"/>
    </location>
</feature>
<evidence type="ECO:0000256" key="15">
    <source>
        <dbReference type="ARBA" id="ARBA00023264"/>
    </source>
</evidence>
<sequence length="385" mass="41829">MASFVEIDRCSHLISLPLTSLNACPCRPSSNKILIFTQKQPPKLNVRIVFNRPKFTLRVRQTGIDTNRRMISAVARAEPDHLDDGNLKEGIDNGHKLVVSEKSVSDSGSQQKASQLRKRIGFGLGIGIFVGGVVLAGGWVFTVCFAAAVFVGAREYFELVRSRGIAAGMTPPPRYVSRVCSVICAFMPILTLYFGQIDVSVTFAAFVVAMALLLQRGNPRFAQLSSTIFGLFYCGYLPCFWVKLRCGLSAPALNTGIGVSWPILLGGLPHWTAFGRTQLTSISPKKTWEGTIVGLGGCIATTVVLSKIFCWPRYLPSAIVFGFLNFFGSVFGDLTESMIKRDAGVKDSGSLIPGHGGILDRVDSYIFTGALAYSFVKTFLPLYGV</sequence>
<keyword evidence="7" id="KW-0444">Lipid biosynthesis</keyword>
<dbReference type="AlphaFoldDB" id="A0A067HCY6"/>
<dbReference type="Pfam" id="PF01148">
    <property type="entry name" value="CTP_transf_1"/>
    <property type="match status" value="1"/>
</dbReference>
<comment type="similarity">
    <text evidence="5 16">Belongs to the CDS family.</text>
</comment>
<keyword evidence="12" id="KW-0443">Lipid metabolism</keyword>
<evidence type="ECO:0000256" key="6">
    <source>
        <dbReference type="ARBA" id="ARBA00012487"/>
    </source>
</evidence>
<dbReference type="EMBL" id="KK784873">
    <property type="protein sequence ID" value="KDO85727.1"/>
    <property type="molecule type" value="Genomic_DNA"/>
</dbReference>
<evidence type="ECO:0000256" key="1">
    <source>
        <dbReference type="ARBA" id="ARBA00001698"/>
    </source>
</evidence>
<feature type="transmembrane region" description="Helical" evidence="17">
    <location>
        <begin position="193"/>
        <end position="214"/>
    </location>
</feature>
<name>A0A067HCY6_CITSI</name>
<evidence type="ECO:0000256" key="4">
    <source>
        <dbReference type="ARBA" id="ARBA00005189"/>
    </source>
</evidence>
<reference evidence="18 19" key="1">
    <citation type="submission" date="2014-04" db="EMBL/GenBank/DDBJ databases">
        <authorList>
            <consortium name="International Citrus Genome Consortium"/>
            <person name="Gmitter F."/>
            <person name="Chen C."/>
            <person name="Farmerie W."/>
            <person name="Harkins T."/>
            <person name="Desany B."/>
            <person name="Mohiuddin M."/>
            <person name="Kodira C."/>
            <person name="Borodovsky M."/>
            <person name="Lomsadze A."/>
            <person name="Burns P."/>
            <person name="Jenkins J."/>
            <person name="Prochnik S."/>
            <person name="Shu S."/>
            <person name="Chapman J."/>
            <person name="Pitluck S."/>
            <person name="Schmutz J."/>
            <person name="Rokhsar D."/>
        </authorList>
    </citation>
    <scope>NUCLEOTIDE SEQUENCE</scope>
</reference>
<keyword evidence="19" id="KW-1185">Reference proteome</keyword>
<dbReference type="SMR" id="A0A067HCY6"/>
<dbReference type="GO" id="GO:0016020">
    <property type="term" value="C:membrane"/>
    <property type="evidence" value="ECO:0007669"/>
    <property type="project" value="UniProtKB-SubCell"/>
</dbReference>
<evidence type="ECO:0000256" key="2">
    <source>
        <dbReference type="ARBA" id="ARBA00004141"/>
    </source>
</evidence>
<evidence type="ECO:0000256" key="11">
    <source>
        <dbReference type="ARBA" id="ARBA00022989"/>
    </source>
</evidence>
<evidence type="ECO:0000256" key="5">
    <source>
        <dbReference type="ARBA" id="ARBA00010185"/>
    </source>
</evidence>
<protein>
    <recommendedName>
        <fullName evidence="6 16">Phosphatidate cytidylyltransferase</fullName>
        <ecNumber evidence="6 16">2.7.7.41</ecNumber>
    </recommendedName>
</protein>
<dbReference type="PANTHER" id="PTHR47101">
    <property type="entry name" value="PHOSPHATIDATE CYTIDYLYLTRANSFERASE 5, CHLOROPLASTIC"/>
    <property type="match status" value="1"/>
</dbReference>
<evidence type="ECO:0000256" key="16">
    <source>
        <dbReference type="RuleBase" id="RU003938"/>
    </source>
</evidence>
<evidence type="ECO:0000256" key="9">
    <source>
        <dbReference type="ARBA" id="ARBA00022692"/>
    </source>
</evidence>
<feature type="transmembrane region" description="Helical" evidence="17">
    <location>
        <begin position="120"/>
        <end position="153"/>
    </location>
</feature>
<proteinExistence type="inferred from homology"/>
<dbReference type="GO" id="GO:0004605">
    <property type="term" value="F:phosphatidate cytidylyltransferase activity"/>
    <property type="evidence" value="ECO:0007669"/>
    <property type="project" value="UniProtKB-EC"/>
</dbReference>
<dbReference type="PANTHER" id="PTHR47101:SF1">
    <property type="entry name" value="PHOSPHATIDATE CYTIDYLYLTRANSFERASE 4, CHLOROPLASTIC"/>
    <property type="match status" value="1"/>
</dbReference>
<keyword evidence="8 16" id="KW-0808">Transferase</keyword>
<dbReference type="Proteomes" id="UP000027120">
    <property type="component" value="Unassembled WGS sequence"/>
</dbReference>
<feature type="transmembrane region" description="Helical" evidence="17">
    <location>
        <begin position="256"/>
        <end position="275"/>
    </location>
</feature>
<keyword evidence="10 16" id="KW-0548">Nucleotidyltransferase</keyword>
<dbReference type="PROSITE" id="PS01315">
    <property type="entry name" value="CDS"/>
    <property type="match status" value="1"/>
</dbReference>
<feature type="transmembrane region" description="Helical" evidence="17">
    <location>
        <begin position="221"/>
        <end position="244"/>
    </location>
</feature>
<feature type="transmembrane region" description="Helical" evidence="17">
    <location>
        <begin position="314"/>
        <end position="332"/>
    </location>
</feature>
<evidence type="ECO:0000256" key="3">
    <source>
        <dbReference type="ARBA" id="ARBA00005119"/>
    </source>
</evidence>
<dbReference type="UniPathway" id="UPA00557">
    <property type="reaction ID" value="UER00614"/>
</dbReference>
<evidence type="ECO:0000313" key="19">
    <source>
        <dbReference type="Proteomes" id="UP000027120"/>
    </source>
</evidence>
<keyword evidence="15" id="KW-1208">Phospholipid metabolism</keyword>
<evidence type="ECO:0000313" key="18">
    <source>
        <dbReference type="EMBL" id="KDO85727.1"/>
    </source>
</evidence>
<keyword evidence="9 16" id="KW-0812">Transmembrane</keyword>
<dbReference type="GO" id="GO:0016024">
    <property type="term" value="P:CDP-diacylglycerol biosynthetic process"/>
    <property type="evidence" value="ECO:0007669"/>
    <property type="project" value="UniProtKB-UniPathway"/>
</dbReference>
<keyword evidence="11 17" id="KW-1133">Transmembrane helix</keyword>
<comment type="catalytic activity">
    <reaction evidence="1 16">
        <text>a 1,2-diacyl-sn-glycero-3-phosphate + CTP + H(+) = a CDP-1,2-diacyl-sn-glycerol + diphosphate</text>
        <dbReference type="Rhea" id="RHEA:16229"/>
        <dbReference type="ChEBI" id="CHEBI:15378"/>
        <dbReference type="ChEBI" id="CHEBI:33019"/>
        <dbReference type="ChEBI" id="CHEBI:37563"/>
        <dbReference type="ChEBI" id="CHEBI:58332"/>
        <dbReference type="ChEBI" id="CHEBI:58608"/>
        <dbReference type="EC" id="2.7.7.41"/>
    </reaction>
</comment>
<dbReference type="EC" id="2.7.7.41" evidence="6 16"/>
<evidence type="ECO:0000256" key="13">
    <source>
        <dbReference type="ARBA" id="ARBA00023136"/>
    </source>
</evidence>
<comment type="subcellular location">
    <subcellularLocation>
        <location evidence="2">Membrane</location>
        <topology evidence="2">Multi-pass membrane protein</topology>
    </subcellularLocation>
</comment>
<comment type="pathway">
    <text evidence="4">Lipid metabolism.</text>
</comment>
<organism evidence="18 19">
    <name type="scientific">Citrus sinensis</name>
    <name type="common">Sweet orange</name>
    <name type="synonym">Citrus aurantium var. sinensis</name>
    <dbReference type="NCBI Taxonomy" id="2711"/>
    <lineage>
        <taxon>Eukaryota</taxon>
        <taxon>Viridiplantae</taxon>
        <taxon>Streptophyta</taxon>
        <taxon>Embryophyta</taxon>
        <taxon>Tracheophyta</taxon>
        <taxon>Spermatophyta</taxon>
        <taxon>Magnoliopsida</taxon>
        <taxon>eudicotyledons</taxon>
        <taxon>Gunneridae</taxon>
        <taxon>Pentapetalae</taxon>
        <taxon>rosids</taxon>
        <taxon>malvids</taxon>
        <taxon>Sapindales</taxon>
        <taxon>Rutaceae</taxon>
        <taxon>Aurantioideae</taxon>
        <taxon>Citrus</taxon>
    </lineage>
</organism>
<evidence type="ECO:0000256" key="14">
    <source>
        <dbReference type="ARBA" id="ARBA00023209"/>
    </source>
</evidence>
<accession>A0A067HCY6</accession>